<reference evidence="1" key="1">
    <citation type="submission" date="2020-04" db="EMBL/GenBank/DDBJ databases">
        <authorList>
            <person name="Zhang T."/>
        </authorList>
    </citation>
    <scope>NUCLEOTIDE SEQUENCE</scope>
    <source>
        <strain evidence="1">HKST-UBA02</strain>
    </source>
</reference>
<organism evidence="1 2">
    <name type="scientific">Eiseniibacteriota bacterium</name>
    <dbReference type="NCBI Taxonomy" id="2212470"/>
    <lineage>
        <taxon>Bacteria</taxon>
        <taxon>Candidatus Eiseniibacteriota</taxon>
    </lineage>
</organism>
<dbReference type="Proteomes" id="UP000739538">
    <property type="component" value="Unassembled WGS sequence"/>
</dbReference>
<gene>
    <name evidence="1" type="ORF">KDA27_02135</name>
</gene>
<protein>
    <submittedName>
        <fullName evidence="1">Uncharacterized protein</fullName>
    </submittedName>
</protein>
<dbReference type="EMBL" id="JAGQHS010000006">
    <property type="protein sequence ID" value="MCA9754573.1"/>
    <property type="molecule type" value="Genomic_DNA"/>
</dbReference>
<evidence type="ECO:0000313" key="1">
    <source>
        <dbReference type="EMBL" id="MCA9754573.1"/>
    </source>
</evidence>
<dbReference type="AlphaFoldDB" id="A0A956N927"/>
<reference evidence="1" key="2">
    <citation type="journal article" date="2021" name="Microbiome">
        <title>Successional dynamics and alternative stable states in a saline activated sludge microbial community over 9 years.</title>
        <authorList>
            <person name="Wang Y."/>
            <person name="Ye J."/>
            <person name="Ju F."/>
            <person name="Liu L."/>
            <person name="Boyd J.A."/>
            <person name="Deng Y."/>
            <person name="Parks D.H."/>
            <person name="Jiang X."/>
            <person name="Yin X."/>
            <person name="Woodcroft B.J."/>
            <person name="Tyson G.W."/>
            <person name="Hugenholtz P."/>
            <person name="Polz M.F."/>
            <person name="Zhang T."/>
        </authorList>
    </citation>
    <scope>NUCLEOTIDE SEQUENCE</scope>
    <source>
        <strain evidence="1">HKST-UBA02</strain>
    </source>
</reference>
<comment type="caution">
    <text evidence="1">The sequence shown here is derived from an EMBL/GenBank/DDBJ whole genome shotgun (WGS) entry which is preliminary data.</text>
</comment>
<evidence type="ECO:0000313" key="2">
    <source>
        <dbReference type="Proteomes" id="UP000739538"/>
    </source>
</evidence>
<accession>A0A956N927</accession>
<sequence>MIHFDRFALMVDDSRLVGPSDSAHDAYIDEVVAARLHELGPVDVFNVYGDPEGSSPHPIDIEQLGHYRVVLWHSAVGTTANTGLGRSKDALAHYLAGGGRVFFVGGRLSSLVLGDFTYPKAPLPTAGDGTFDQDSFVWRKLRYQDDVVGIPTNGSRRLQEASGIIGCRSVSAEFPTLELDPLKWDPWVDDGEYYRGGIADWEGVLMDSPDQLPPAGFEAIYSPDTFDHSLCCGDVTPQYEAAVLGHRYESPLPPGSVGDQGRTVVFNFQPWYFESEGVAEACRLAVDWVVDGIDSPRAGSPVPTAVAASDGVLGSGRTVR</sequence>
<name>A0A956N927_UNCEI</name>
<proteinExistence type="predicted"/>